<dbReference type="AlphaFoldDB" id="A0A645C1E4"/>
<organism evidence="1">
    <name type="scientific">bioreactor metagenome</name>
    <dbReference type="NCBI Taxonomy" id="1076179"/>
    <lineage>
        <taxon>unclassified sequences</taxon>
        <taxon>metagenomes</taxon>
        <taxon>ecological metagenomes</taxon>
    </lineage>
</organism>
<gene>
    <name evidence="1" type="ORF">SDC9_118594</name>
</gene>
<reference evidence="1" key="1">
    <citation type="submission" date="2019-08" db="EMBL/GenBank/DDBJ databases">
        <authorList>
            <person name="Kucharzyk K."/>
            <person name="Murdoch R.W."/>
            <person name="Higgins S."/>
            <person name="Loffler F."/>
        </authorList>
    </citation>
    <scope>NUCLEOTIDE SEQUENCE</scope>
</reference>
<comment type="caution">
    <text evidence="1">The sequence shown here is derived from an EMBL/GenBank/DDBJ whole genome shotgun (WGS) entry which is preliminary data.</text>
</comment>
<evidence type="ECO:0000313" key="1">
    <source>
        <dbReference type="EMBL" id="MPM71626.1"/>
    </source>
</evidence>
<evidence type="ECO:0008006" key="2">
    <source>
        <dbReference type="Google" id="ProtNLM"/>
    </source>
</evidence>
<proteinExistence type="predicted"/>
<sequence length="53" mass="5757">MKGDEKMEIAILIARIIILVLSGMSSLGAVEEISKANGVASATLWRNLPNRFK</sequence>
<protein>
    <recommendedName>
        <fullName evidence="2">Resolvase HTH domain-containing protein</fullName>
    </recommendedName>
</protein>
<name>A0A645C1E4_9ZZZZ</name>
<accession>A0A645C1E4</accession>
<dbReference type="EMBL" id="VSSQ01024234">
    <property type="protein sequence ID" value="MPM71626.1"/>
    <property type="molecule type" value="Genomic_DNA"/>
</dbReference>